<sequence>MFLNLHIETERLIIRPYALTDLDELYAVVSEPDFYRFIPEDVPSRGDVQRIIEWSIQCNKKNTLSKIHKLNLAIVDRERQTLIGYCGLGPDDVKETEVEIYYGISNAYRGQGIAYEAAQALLNYAFNKIGLLKVIAVVHPENVASLRIVAKLGMNYEYTYINLNPELKDFEGLLHYAIDNPSDVDTL</sequence>
<dbReference type="CDD" id="cd04301">
    <property type="entry name" value="NAT_SF"/>
    <property type="match status" value="1"/>
</dbReference>
<evidence type="ECO:0000259" key="1">
    <source>
        <dbReference type="PROSITE" id="PS51186"/>
    </source>
</evidence>
<organism evidence="2 3">
    <name type="scientific">Lysinibacillus zambalensis</name>
    <dbReference type="NCBI Taxonomy" id="3160866"/>
    <lineage>
        <taxon>Bacteria</taxon>
        <taxon>Bacillati</taxon>
        <taxon>Bacillota</taxon>
        <taxon>Bacilli</taxon>
        <taxon>Bacillales</taxon>
        <taxon>Bacillaceae</taxon>
        <taxon>Lysinibacillus</taxon>
    </lineage>
</organism>
<dbReference type="Pfam" id="PF13302">
    <property type="entry name" value="Acetyltransf_3"/>
    <property type="match status" value="1"/>
</dbReference>
<proteinExistence type="predicted"/>
<dbReference type="Proteomes" id="UP001478862">
    <property type="component" value="Unassembled WGS sequence"/>
</dbReference>
<dbReference type="SUPFAM" id="SSF55729">
    <property type="entry name" value="Acyl-CoA N-acyltransferases (Nat)"/>
    <property type="match status" value="1"/>
</dbReference>
<feature type="domain" description="N-acetyltransferase" evidence="1">
    <location>
        <begin position="12"/>
        <end position="171"/>
    </location>
</feature>
<dbReference type="InterPro" id="IPR000182">
    <property type="entry name" value="GNAT_dom"/>
</dbReference>
<protein>
    <submittedName>
        <fullName evidence="2">GNAT family N-acetyltransferase</fullName>
    </submittedName>
</protein>
<keyword evidence="3" id="KW-1185">Reference proteome</keyword>
<comment type="caution">
    <text evidence="2">The sequence shown here is derived from an EMBL/GenBank/DDBJ whole genome shotgun (WGS) entry which is preliminary data.</text>
</comment>
<dbReference type="PANTHER" id="PTHR43792">
    <property type="entry name" value="GNAT FAMILY, PUTATIVE (AFU_ORTHOLOGUE AFUA_3G00765)-RELATED-RELATED"/>
    <property type="match status" value="1"/>
</dbReference>
<reference evidence="2 3" key="1">
    <citation type="submission" date="2024-06" db="EMBL/GenBank/DDBJ databases">
        <title>Lysinibacillus zambalefons sp. nov., a Novel Firmicute Isolated from the Poon Bato Zambales Hyperalkaline Spring.</title>
        <authorList>
            <person name="Aja J.A."/>
            <person name="Lazaro J.E.H."/>
            <person name="Llorin L.D."/>
            <person name="Lim K.R."/>
            <person name="Teodosio J."/>
            <person name="Dalisay D.S."/>
        </authorList>
    </citation>
    <scope>NUCLEOTIDE SEQUENCE [LARGE SCALE GENOMIC DNA]</scope>
    <source>
        <strain evidence="2 3">M3</strain>
    </source>
</reference>
<dbReference type="PROSITE" id="PS51186">
    <property type="entry name" value="GNAT"/>
    <property type="match status" value="1"/>
</dbReference>
<accession>A0ABV1MYT8</accession>
<dbReference type="RefSeq" id="WP_349662000.1">
    <property type="nucleotide sequence ID" value="NZ_JBEGDG010000032.1"/>
</dbReference>
<gene>
    <name evidence="2" type="ORF">ABNX05_24045</name>
</gene>
<dbReference type="InterPro" id="IPR016181">
    <property type="entry name" value="Acyl_CoA_acyltransferase"/>
</dbReference>
<dbReference type="Gene3D" id="3.40.630.30">
    <property type="match status" value="1"/>
</dbReference>
<dbReference type="PANTHER" id="PTHR43792:SF1">
    <property type="entry name" value="N-ACETYLTRANSFERASE DOMAIN-CONTAINING PROTEIN"/>
    <property type="match status" value="1"/>
</dbReference>
<evidence type="ECO:0000313" key="2">
    <source>
        <dbReference type="EMBL" id="MEQ6357682.1"/>
    </source>
</evidence>
<dbReference type="EMBL" id="JBEGDG010000032">
    <property type="protein sequence ID" value="MEQ6357682.1"/>
    <property type="molecule type" value="Genomic_DNA"/>
</dbReference>
<name>A0ABV1MYT8_9BACI</name>
<dbReference type="InterPro" id="IPR051531">
    <property type="entry name" value="N-acetyltransferase"/>
</dbReference>
<evidence type="ECO:0000313" key="3">
    <source>
        <dbReference type="Proteomes" id="UP001478862"/>
    </source>
</evidence>